<proteinExistence type="predicted"/>
<gene>
    <name evidence="9" type="ORF">A5889_000775</name>
    <name evidence="8" type="ORF">A5889_002306</name>
</gene>
<feature type="transmembrane region" description="Helical" evidence="5">
    <location>
        <begin position="259"/>
        <end position="277"/>
    </location>
</feature>
<dbReference type="InterPro" id="IPR021192">
    <property type="entry name" value="UCP031578_Vanz/RDD"/>
</dbReference>
<feature type="domain" description="RDD" evidence="7">
    <location>
        <begin position="213"/>
        <end position="370"/>
    </location>
</feature>
<keyword evidence="3 5" id="KW-1133">Transmembrane helix</keyword>
<feature type="transmembrane region" description="Helical" evidence="5">
    <location>
        <begin position="298"/>
        <end position="322"/>
    </location>
</feature>
<evidence type="ECO:0000313" key="8">
    <source>
        <dbReference type="EMBL" id="OUZ33591.1"/>
    </source>
</evidence>
<accession>A0A200J9R8</accession>
<dbReference type="InterPro" id="IPR006976">
    <property type="entry name" value="VanZ-like"/>
</dbReference>
<sequence>MSAYTVPIKTAMIVFPFLAFAISFVLVIREYRKYGTFLLWRAIILYSFVFYLLCAYFLVILPLPPRAEVAQYTGQYLELRPFYFVERFLNGTVLNIHDPSTFVPALKQSVVLEPIFNMLLLVPFGVYLRYYYKFTFKKVVIASFLLSLFFELTQLSGLYFIYPRPYRLADVNDLINNTFGGIIGYAITPMLTFLFPTRDELDEAAYEKGQSVSLFRRFAAFLVDWFVISIVQAIVTFSLKLIPEYRKLVSAYPLIETRGWFFVMVFLVFMVLPTFTNGETIGKKIVRIKIVQEGRERISFNALFIRYGYLYFVYGLISLFIAGPAELLNSTNQMLQLVTLMIFLFCMLLLLLFVLNVAYVLLRKKRRLFYEKASHTYTVSTIKREKKIEND</sequence>
<keyword evidence="10" id="KW-1185">Reference proteome</keyword>
<dbReference type="Pfam" id="PF06271">
    <property type="entry name" value="RDD"/>
    <property type="match status" value="1"/>
</dbReference>
<dbReference type="RefSeq" id="WP_087641368.1">
    <property type="nucleotide sequence ID" value="NZ_CP147246.1"/>
</dbReference>
<feature type="transmembrane region" description="Helical" evidence="5">
    <location>
        <begin position="115"/>
        <end position="132"/>
    </location>
</feature>
<feature type="transmembrane region" description="Helical" evidence="5">
    <location>
        <begin position="218"/>
        <end position="239"/>
    </location>
</feature>
<dbReference type="PIRSF" id="PIRSF031578">
    <property type="entry name" value="Uncharacterised_Vanz_RDD-cont"/>
    <property type="match status" value="1"/>
</dbReference>
<reference evidence="9" key="3">
    <citation type="submission" date="2024-03" db="EMBL/GenBank/DDBJ databases">
        <title>The Genome Sequence of Enterococcus sp. DIV0238c.</title>
        <authorList>
            <consortium name="The Broad Institute Genomics Platform"/>
            <consortium name="The Broad Institute Microbial Omics Core"/>
            <consortium name="The Broad Institute Genomic Center for Infectious Diseases"/>
            <person name="Earl A."/>
            <person name="Manson A."/>
            <person name="Gilmore M."/>
            <person name="Schwartman J."/>
            <person name="Shea T."/>
            <person name="Abouelleil A."/>
            <person name="Cao P."/>
            <person name="Chapman S."/>
            <person name="Cusick C."/>
            <person name="Young S."/>
            <person name="Neafsey D."/>
            <person name="Nusbaum C."/>
            <person name="Birren B."/>
        </authorList>
    </citation>
    <scope>NUCLEOTIDE SEQUENCE</scope>
    <source>
        <strain evidence="9">9D6_DIV0238</strain>
    </source>
</reference>
<dbReference type="AlphaFoldDB" id="A0A200J9R8"/>
<evidence type="ECO:0000259" key="6">
    <source>
        <dbReference type="Pfam" id="PF04892"/>
    </source>
</evidence>
<reference evidence="9" key="2">
    <citation type="submission" date="2017-05" db="EMBL/GenBank/DDBJ databases">
        <authorList>
            <consortium name="The Broad Institute Genomics Platform"/>
            <consortium name="The Broad Institute Genomic Center for Infectious Diseases"/>
            <person name="Earl A."/>
            <person name="Manson A."/>
            <person name="Schwartman J."/>
            <person name="Gilmore M."/>
            <person name="Abouelleil A."/>
            <person name="Cao P."/>
            <person name="Chapman S."/>
            <person name="Cusick C."/>
            <person name="Shea T."/>
            <person name="Young S."/>
            <person name="Neafsey D."/>
            <person name="Nusbaum C."/>
            <person name="Birren B."/>
        </authorList>
    </citation>
    <scope>NUCLEOTIDE SEQUENCE</scope>
    <source>
        <strain evidence="9">9D6_DIV0238</strain>
    </source>
</reference>
<name>A0A200J9R8_9ENTE</name>
<dbReference type="PANTHER" id="PTHR36834:SF1">
    <property type="entry name" value="INTEGRAL MEMBRANE PROTEIN"/>
    <property type="match status" value="1"/>
</dbReference>
<keyword evidence="4 5" id="KW-0472">Membrane</keyword>
<protein>
    <recommendedName>
        <fullName evidence="11">VanZ/RDD domain-containing protein</fullName>
    </recommendedName>
</protein>
<evidence type="ECO:0000256" key="2">
    <source>
        <dbReference type="ARBA" id="ARBA00022692"/>
    </source>
</evidence>
<keyword evidence="2 5" id="KW-0812">Transmembrane</keyword>
<evidence type="ECO:0000313" key="10">
    <source>
        <dbReference type="Proteomes" id="UP000196151"/>
    </source>
</evidence>
<dbReference type="OrthoDB" id="4822551at2"/>
<dbReference type="Proteomes" id="UP000196151">
    <property type="component" value="Chromosome"/>
</dbReference>
<evidence type="ECO:0000259" key="7">
    <source>
        <dbReference type="Pfam" id="PF06271"/>
    </source>
</evidence>
<feature type="transmembrane region" description="Helical" evidence="5">
    <location>
        <begin position="334"/>
        <end position="362"/>
    </location>
</feature>
<dbReference type="InterPro" id="IPR010432">
    <property type="entry name" value="RDD"/>
</dbReference>
<dbReference type="InterPro" id="IPR053150">
    <property type="entry name" value="Teicoplanin_resist-assoc"/>
</dbReference>
<evidence type="ECO:0000256" key="4">
    <source>
        <dbReference type="ARBA" id="ARBA00023136"/>
    </source>
</evidence>
<comment type="subcellular location">
    <subcellularLocation>
        <location evidence="1">Membrane</location>
        <topology evidence="1">Multi-pass membrane protein</topology>
    </subcellularLocation>
</comment>
<dbReference type="GO" id="GO:0016020">
    <property type="term" value="C:membrane"/>
    <property type="evidence" value="ECO:0007669"/>
    <property type="project" value="UniProtKB-SubCell"/>
</dbReference>
<feature type="transmembrane region" description="Helical" evidence="5">
    <location>
        <begin position="174"/>
        <end position="197"/>
    </location>
</feature>
<reference evidence="8" key="1">
    <citation type="submission" date="2017-05" db="EMBL/GenBank/DDBJ databases">
        <title>The Genome Sequence of Enterococcus sp. 9D6_DIV0238.</title>
        <authorList>
            <consortium name="The Broad Institute Genomics Platform"/>
            <consortium name="The Broad Institute Genomic Center for Infectious Diseases"/>
            <person name="Earl A."/>
            <person name="Manson A."/>
            <person name="Schwartman J."/>
            <person name="Gilmore M."/>
            <person name="Abouelleil A."/>
            <person name="Cao P."/>
            <person name="Chapman S."/>
            <person name="Cusick C."/>
            <person name="Shea T."/>
            <person name="Young S."/>
            <person name="Neafsey D."/>
            <person name="Nusbaum C."/>
            <person name="Birren B."/>
        </authorList>
    </citation>
    <scope>NUCLEOTIDE SEQUENCE [LARGE SCALE GENOMIC DNA]</scope>
    <source>
        <strain evidence="8">9D6_DIV0238</strain>
    </source>
</reference>
<dbReference type="EMBL" id="CP147246">
    <property type="protein sequence ID" value="WYJ93279.1"/>
    <property type="molecule type" value="Genomic_DNA"/>
</dbReference>
<evidence type="ECO:0000256" key="3">
    <source>
        <dbReference type="ARBA" id="ARBA00022989"/>
    </source>
</evidence>
<feature type="domain" description="VanZ-like" evidence="6">
    <location>
        <begin position="48"/>
        <end position="190"/>
    </location>
</feature>
<evidence type="ECO:0000256" key="5">
    <source>
        <dbReference type="SAM" id="Phobius"/>
    </source>
</evidence>
<dbReference type="Pfam" id="PF04892">
    <property type="entry name" value="VanZ"/>
    <property type="match status" value="1"/>
</dbReference>
<feature type="transmembrane region" description="Helical" evidence="5">
    <location>
        <begin position="6"/>
        <end position="26"/>
    </location>
</feature>
<dbReference type="EMBL" id="NIBQ01000002">
    <property type="protein sequence ID" value="OUZ33591.1"/>
    <property type="molecule type" value="Genomic_DNA"/>
</dbReference>
<organism evidence="8">
    <name type="scientific">Candidatus Enterococcus dunnyi</name>
    <dbReference type="NCBI Taxonomy" id="1834192"/>
    <lineage>
        <taxon>Bacteria</taxon>
        <taxon>Bacillati</taxon>
        <taxon>Bacillota</taxon>
        <taxon>Bacilli</taxon>
        <taxon>Lactobacillales</taxon>
        <taxon>Enterococcaceae</taxon>
        <taxon>Enterococcus</taxon>
    </lineage>
</organism>
<feature type="transmembrane region" description="Helical" evidence="5">
    <location>
        <begin position="38"/>
        <end position="59"/>
    </location>
</feature>
<evidence type="ECO:0000256" key="1">
    <source>
        <dbReference type="ARBA" id="ARBA00004141"/>
    </source>
</evidence>
<feature type="transmembrane region" description="Helical" evidence="5">
    <location>
        <begin position="139"/>
        <end position="162"/>
    </location>
</feature>
<evidence type="ECO:0008006" key="11">
    <source>
        <dbReference type="Google" id="ProtNLM"/>
    </source>
</evidence>
<dbReference type="PANTHER" id="PTHR36834">
    <property type="entry name" value="MEMBRANE PROTEIN-RELATED"/>
    <property type="match status" value="1"/>
</dbReference>
<evidence type="ECO:0000313" key="9">
    <source>
        <dbReference type="EMBL" id="WYJ93279.1"/>
    </source>
</evidence>